<dbReference type="EMBL" id="AMYB01000010">
    <property type="protein sequence ID" value="OAC98579.1"/>
    <property type="molecule type" value="Genomic_DNA"/>
</dbReference>
<sequence length="121" mass="14023">MHPSPLCPICSTTIETAVHFLFYCPPKATVWRAIIFKFLWPTVSIQDIIQAVQSLDFYDIRYNQRSEVSASIIVIITLTNRWRAHFRTVIDAAPFEVQHILANIRSDVLNRIKEDQVHSDL</sequence>
<dbReference type="Proteomes" id="UP000077051">
    <property type="component" value="Unassembled WGS sequence"/>
</dbReference>
<dbReference type="VEuPathDB" id="FungiDB:MUCCIDRAFT_115500"/>
<comment type="caution">
    <text evidence="1">The sequence shown here is derived from an EMBL/GenBank/DDBJ whole genome shotgun (WGS) entry which is preliminary data.</text>
</comment>
<keyword evidence="2" id="KW-1185">Reference proteome</keyword>
<organism evidence="1 2">
    <name type="scientific">Mucor lusitanicus CBS 277.49</name>
    <dbReference type="NCBI Taxonomy" id="747725"/>
    <lineage>
        <taxon>Eukaryota</taxon>
        <taxon>Fungi</taxon>
        <taxon>Fungi incertae sedis</taxon>
        <taxon>Mucoromycota</taxon>
        <taxon>Mucoromycotina</taxon>
        <taxon>Mucoromycetes</taxon>
        <taxon>Mucorales</taxon>
        <taxon>Mucorineae</taxon>
        <taxon>Mucoraceae</taxon>
        <taxon>Mucor</taxon>
    </lineage>
</organism>
<dbReference type="AlphaFoldDB" id="A0A162Q3G0"/>
<evidence type="ECO:0000313" key="1">
    <source>
        <dbReference type="EMBL" id="OAC98579.1"/>
    </source>
</evidence>
<reference evidence="1 2" key="1">
    <citation type="submission" date="2015-06" db="EMBL/GenBank/DDBJ databases">
        <title>Expansion of signal transduction pathways in fungi by whole-genome duplication.</title>
        <authorList>
            <consortium name="DOE Joint Genome Institute"/>
            <person name="Corrochano L.M."/>
            <person name="Kuo A."/>
            <person name="Marcet-Houben M."/>
            <person name="Polaino S."/>
            <person name="Salamov A."/>
            <person name="Villalobos J.M."/>
            <person name="Alvarez M.I."/>
            <person name="Avalos J."/>
            <person name="Benito E.P."/>
            <person name="Benoit I."/>
            <person name="Burger G."/>
            <person name="Camino L.P."/>
            <person name="Canovas D."/>
            <person name="Cerda-Olmedo E."/>
            <person name="Cheng J.-F."/>
            <person name="Dominguez A."/>
            <person name="Elias M."/>
            <person name="Eslava A.P."/>
            <person name="Glaser F."/>
            <person name="Grimwood J."/>
            <person name="Gutierrez G."/>
            <person name="Heitman J."/>
            <person name="Henrissat B."/>
            <person name="Iturriaga E.A."/>
            <person name="Lang B.F."/>
            <person name="Lavin J.L."/>
            <person name="Lee S."/>
            <person name="Li W."/>
            <person name="Lindquist E."/>
            <person name="Lopez-Garcia S."/>
            <person name="Luque E.M."/>
            <person name="Marcos A.T."/>
            <person name="Martin J."/>
            <person name="Mccluskey K."/>
            <person name="Medina H.R."/>
            <person name="Miralles-Duran A."/>
            <person name="Miyazaki A."/>
            <person name="Munoz-Torres E."/>
            <person name="Oguiza J.A."/>
            <person name="Ohm R."/>
            <person name="Olmedo M."/>
            <person name="Orejas M."/>
            <person name="Ortiz-Castellanos L."/>
            <person name="Pisabarro A.G."/>
            <person name="Rodriguez-Romero J."/>
            <person name="Ruiz-Herrera J."/>
            <person name="Ruiz-Vazquez R."/>
            <person name="Sanz C."/>
            <person name="Schackwitz W."/>
            <person name="Schmutz J."/>
            <person name="Shahriari M."/>
            <person name="Shelest E."/>
            <person name="Silva-Franco F."/>
            <person name="Soanes D."/>
            <person name="Syed K."/>
            <person name="Tagua V.G."/>
            <person name="Talbot N.J."/>
            <person name="Thon M."/>
            <person name="De Vries R.P."/>
            <person name="Wiebenga A."/>
            <person name="Yadav J.S."/>
            <person name="Braun E.L."/>
            <person name="Baker S."/>
            <person name="Garre V."/>
            <person name="Horwitz B."/>
            <person name="Torres-Martinez S."/>
            <person name="Idnurm A."/>
            <person name="Herrera-Estrella A."/>
            <person name="Gabaldon T."/>
            <person name="Grigoriev I.V."/>
        </authorList>
    </citation>
    <scope>NUCLEOTIDE SEQUENCE [LARGE SCALE GENOMIC DNA]</scope>
    <source>
        <strain evidence="1 2">CBS 277.49</strain>
    </source>
</reference>
<accession>A0A162Q3G0</accession>
<name>A0A162Q3G0_MUCCL</name>
<dbReference type="STRING" id="747725.A0A162Q3G0"/>
<protein>
    <recommendedName>
        <fullName evidence="3">Reverse transcriptase zinc-binding domain-containing protein</fullName>
    </recommendedName>
</protein>
<evidence type="ECO:0008006" key="3">
    <source>
        <dbReference type="Google" id="ProtNLM"/>
    </source>
</evidence>
<gene>
    <name evidence="1" type="ORF">MUCCIDRAFT_115500</name>
</gene>
<proteinExistence type="predicted"/>
<dbReference type="OrthoDB" id="2288126at2759"/>
<evidence type="ECO:0000313" key="2">
    <source>
        <dbReference type="Proteomes" id="UP000077051"/>
    </source>
</evidence>